<dbReference type="PROSITE" id="PS00155">
    <property type="entry name" value="CUTINASE_1"/>
    <property type="match status" value="1"/>
</dbReference>
<dbReference type="AlphaFoldDB" id="A0A1A3H1Y2"/>
<name>A0A1A3H1Y2_MYCMU</name>
<evidence type="ECO:0000256" key="3">
    <source>
        <dbReference type="ARBA" id="ARBA00022487"/>
    </source>
</evidence>
<evidence type="ECO:0000256" key="4">
    <source>
        <dbReference type="ARBA" id="ARBA00022525"/>
    </source>
</evidence>
<feature type="signal peptide" evidence="8">
    <location>
        <begin position="1"/>
        <end position="29"/>
    </location>
</feature>
<dbReference type="EMBL" id="LZLC01000111">
    <property type="protein sequence ID" value="OBJ42065.1"/>
    <property type="molecule type" value="Genomic_DNA"/>
</dbReference>
<evidence type="ECO:0000313" key="10">
    <source>
        <dbReference type="Proteomes" id="UP000093898"/>
    </source>
</evidence>
<keyword evidence="6 8" id="KW-0378">Hydrolase</keyword>
<dbReference type="GO" id="GO:0052689">
    <property type="term" value="F:carboxylic ester hydrolase activity"/>
    <property type="evidence" value="ECO:0007669"/>
    <property type="project" value="UniProtKB-KW"/>
</dbReference>
<evidence type="ECO:0000313" key="9">
    <source>
        <dbReference type="EMBL" id="OBJ42065.1"/>
    </source>
</evidence>
<proteinExistence type="inferred from homology"/>
<accession>A0A1A3H1Y2</accession>
<dbReference type="InterPro" id="IPR029058">
    <property type="entry name" value="AB_hydrolase_fold"/>
</dbReference>
<comment type="subcellular location">
    <subcellularLocation>
        <location evidence="1 8">Secreted</location>
    </subcellularLocation>
</comment>
<reference evidence="10" key="1">
    <citation type="submission" date="2016-06" db="EMBL/GenBank/DDBJ databases">
        <authorList>
            <person name="Sutton G."/>
            <person name="Brinkac L."/>
            <person name="Sanka R."/>
            <person name="Adams M."/>
            <person name="Lau E."/>
            <person name="Garcia-Basteiro A."/>
            <person name="Lopez-Varela E."/>
            <person name="Palencia S."/>
        </authorList>
    </citation>
    <scope>NUCLEOTIDE SEQUENCE [LARGE SCALE GENOMIC DNA]</scope>
    <source>
        <strain evidence="10">1127319.6</strain>
    </source>
</reference>
<protein>
    <recommendedName>
        <fullName evidence="8">Cutinase</fullName>
        <ecNumber evidence="8">3.1.1.-</ecNumber>
    </recommendedName>
</protein>
<keyword evidence="3 8" id="KW-0719">Serine esterase</keyword>
<evidence type="ECO:0000256" key="1">
    <source>
        <dbReference type="ARBA" id="ARBA00004613"/>
    </source>
</evidence>
<keyword evidence="5 8" id="KW-0732">Signal</keyword>
<dbReference type="PANTHER" id="PTHR33630:SF9">
    <property type="entry name" value="CUTINASE 4"/>
    <property type="match status" value="1"/>
</dbReference>
<dbReference type="PANTHER" id="PTHR33630">
    <property type="entry name" value="CUTINASE RV1984C-RELATED-RELATED"/>
    <property type="match status" value="1"/>
</dbReference>
<feature type="chain" id="PRO_5008444787" description="Cutinase" evidence="8">
    <location>
        <begin position="30"/>
        <end position="241"/>
    </location>
</feature>
<dbReference type="InterPro" id="IPR043580">
    <property type="entry name" value="CUTINASE_1"/>
</dbReference>
<comment type="caution">
    <text evidence="9">The sequence shown here is derived from an EMBL/GenBank/DDBJ whole genome shotgun (WGS) entry which is preliminary data.</text>
</comment>
<dbReference type="Gene3D" id="3.40.50.1820">
    <property type="entry name" value="alpha/beta hydrolase"/>
    <property type="match status" value="1"/>
</dbReference>
<evidence type="ECO:0000256" key="8">
    <source>
        <dbReference type="RuleBase" id="RU361263"/>
    </source>
</evidence>
<dbReference type="Proteomes" id="UP000093898">
    <property type="component" value="Unassembled WGS sequence"/>
</dbReference>
<dbReference type="GO" id="GO:0005576">
    <property type="term" value="C:extracellular region"/>
    <property type="evidence" value="ECO:0007669"/>
    <property type="project" value="UniProtKB-SubCell"/>
</dbReference>
<evidence type="ECO:0000256" key="2">
    <source>
        <dbReference type="ARBA" id="ARBA00007534"/>
    </source>
</evidence>
<dbReference type="EC" id="3.1.1.-" evidence="8"/>
<keyword evidence="7" id="KW-1015">Disulfide bond</keyword>
<evidence type="ECO:0000256" key="5">
    <source>
        <dbReference type="ARBA" id="ARBA00022729"/>
    </source>
</evidence>
<comment type="function">
    <text evidence="8">Catalyzes the hydrolysis of complex carboxylic polyesters found in the cell wall of plants. Degrades cutin, a macromolecule that forms the structure of the plant cuticle.</text>
</comment>
<sequence length="241" mass="24571">MTPRSVMTSVRSAVALVGAAASVATGVVAATVTAPADVIGAAAADPCPQVEVIFARGRNERPGTGRVGTAFVDALRAKTPLNVGVYAVNYPANVEIAQGANDISSRIQDMAGRCPDTRLVIGGYSLGAASAAVALTSDNPGWGFNRPLPPGMDSHIAAVALFGNVTHRMGGSNIGPAYLDRTIDQCNGADPVCMAGLPQTITQLQGDWQNHLQDGYIGSGMVDQAADFVAARLAPPPPPAP</sequence>
<dbReference type="RefSeq" id="WP_064981161.1">
    <property type="nucleotide sequence ID" value="NZ_LZLC01000111.1"/>
</dbReference>
<gene>
    <name evidence="9" type="ORF">A5630_21635</name>
</gene>
<comment type="similarity">
    <text evidence="2 8">Belongs to the cutinase family.</text>
</comment>
<dbReference type="InterPro" id="IPR000675">
    <property type="entry name" value="Cutinase/axe"/>
</dbReference>
<dbReference type="Pfam" id="PF01083">
    <property type="entry name" value="Cutinase"/>
    <property type="match status" value="1"/>
</dbReference>
<organism evidence="9 10">
    <name type="scientific">Mycolicibacterium mucogenicum</name>
    <name type="common">Mycobacterium mucogenicum</name>
    <dbReference type="NCBI Taxonomy" id="56689"/>
    <lineage>
        <taxon>Bacteria</taxon>
        <taxon>Bacillati</taxon>
        <taxon>Actinomycetota</taxon>
        <taxon>Actinomycetes</taxon>
        <taxon>Mycobacteriales</taxon>
        <taxon>Mycobacteriaceae</taxon>
        <taxon>Mycolicibacterium</taxon>
    </lineage>
</organism>
<dbReference type="SUPFAM" id="SSF53474">
    <property type="entry name" value="alpha/beta-Hydrolases"/>
    <property type="match status" value="1"/>
</dbReference>
<evidence type="ECO:0000256" key="6">
    <source>
        <dbReference type="ARBA" id="ARBA00022801"/>
    </source>
</evidence>
<keyword evidence="4 8" id="KW-0964">Secreted</keyword>
<dbReference type="SMART" id="SM01110">
    <property type="entry name" value="Cutinase"/>
    <property type="match status" value="1"/>
</dbReference>
<evidence type="ECO:0000256" key="7">
    <source>
        <dbReference type="ARBA" id="ARBA00023157"/>
    </source>
</evidence>